<proteinExistence type="inferred from homology"/>
<keyword evidence="2" id="KW-0723">Serine/threonine-protein kinase</keyword>
<evidence type="ECO:0000256" key="5">
    <source>
        <dbReference type="ARBA" id="ARBA00022777"/>
    </source>
</evidence>
<evidence type="ECO:0000259" key="9">
    <source>
        <dbReference type="PROSITE" id="PS50011"/>
    </source>
</evidence>
<accession>A0A7I4Y1T6</accession>
<feature type="compositionally biased region" description="Basic and acidic residues" evidence="8">
    <location>
        <begin position="367"/>
        <end position="397"/>
    </location>
</feature>
<keyword evidence="10" id="KW-1185">Reference proteome</keyword>
<keyword evidence="4" id="KW-0547">Nucleotide-binding</keyword>
<evidence type="ECO:0000256" key="6">
    <source>
        <dbReference type="ARBA" id="ARBA00022840"/>
    </source>
</evidence>
<dbReference type="InterPro" id="IPR008271">
    <property type="entry name" value="Ser/Thr_kinase_AS"/>
</dbReference>
<feature type="compositionally biased region" description="Low complexity" evidence="8">
    <location>
        <begin position="398"/>
        <end position="416"/>
    </location>
</feature>
<evidence type="ECO:0000256" key="3">
    <source>
        <dbReference type="ARBA" id="ARBA00022679"/>
    </source>
</evidence>
<evidence type="ECO:0000313" key="11">
    <source>
        <dbReference type="WBParaSite" id="HCON_00037060-00002"/>
    </source>
</evidence>
<evidence type="ECO:0000256" key="7">
    <source>
        <dbReference type="ARBA" id="ARBA00061588"/>
    </source>
</evidence>
<dbReference type="SUPFAM" id="SSF56112">
    <property type="entry name" value="Protein kinase-like (PK-like)"/>
    <property type="match status" value="1"/>
</dbReference>
<evidence type="ECO:0000313" key="10">
    <source>
        <dbReference type="Proteomes" id="UP000025227"/>
    </source>
</evidence>
<dbReference type="PROSITE" id="PS50011">
    <property type="entry name" value="PROTEIN_KINASE_DOM"/>
    <property type="match status" value="1"/>
</dbReference>
<dbReference type="PANTHER" id="PTHR11909">
    <property type="entry name" value="CASEIN KINASE-RELATED"/>
    <property type="match status" value="1"/>
</dbReference>
<evidence type="ECO:0000256" key="1">
    <source>
        <dbReference type="ARBA" id="ARBA00012513"/>
    </source>
</evidence>
<dbReference type="OMA" id="LLCHFPE"/>
<dbReference type="GO" id="GO:0015630">
    <property type="term" value="C:microtubule cytoskeleton"/>
    <property type="evidence" value="ECO:0007669"/>
    <property type="project" value="UniProtKB-ARBA"/>
</dbReference>
<reference evidence="11" key="1">
    <citation type="submission" date="2020-12" db="UniProtKB">
        <authorList>
            <consortium name="WormBaseParasite"/>
        </authorList>
    </citation>
    <scope>IDENTIFICATION</scope>
    <source>
        <strain evidence="11">MHco3</strain>
    </source>
</reference>
<dbReference type="SMART" id="SM00220">
    <property type="entry name" value="S_TKc"/>
    <property type="match status" value="1"/>
</dbReference>
<feature type="domain" description="Protein kinase" evidence="9">
    <location>
        <begin position="21"/>
        <end position="293"/>
    </location>
</feature>
<dbReference type="Pfam" id="PF00069">
    <property type="entry name" value="Pkinase"/>
    <property type="match status" value="1"/>
</dbReference>
<keyword evidence="3" id="KW-0808">Transferase</keyword>
<dbReference type="InterPro" id="IPR000719">
    <property type="entry name" value="Prot_kinase_dom"/>
</dbReference>
<comment type="similarity">
    <text evidence="7">Belongs to the protein kinase superfamily. CK1 Ser/Thr protein kinase family.</text>
</comment>
<dbReference type="Gene3D" id="1.10.510.10">
    <property type="entry name" value="Transferase(Phosphotransferase) domain 1"/>
    <property type="match status" value="1"/>
</dbReference>
<keyword evidence="5" id="KW-0418">Kinase</keyword>
<dbReference type="InterPro" id="IPR050235">
    <property type="entry name" value="CK1_Ser-Thr_kinase"/>
</dbReference>
<dbReference type="AlphaFoldDB" id="A0A7I4Y1T6"/>
<dbReference type="InterPro" id="IPR011009">
    <property type="entry name" value="Kinase-like_dom_sf"/>
</dbReference>
<dbReference type="FunFam" id="3.30.200.20:FF:000358">
    <property type="entry name" value="Tau tubulin kinase 2b"/>
    <property type="match status" value="1"/>
</dbReference>
<dbReference type="PROSITE" id="PS00108">
    <property type="entry name" value="PROTEIN_KINASE_ST"/>
    <property type="match status" value="1"/>
</dbReference>
<protein>
    <recommendedName>
        <fullName evidence="1">non-specific serine/threonine protein kinase</fullName>
        <ecNumber evidence="1">2.7.11.1</ecNumber>
    </recommendedName>
</protein>
<dbReference type="GO" id="GO:0005524">
    <property type="term" value="F:ATP binding"/>
    <property type="evidence" value="ECO:0007669"/>
    <property type="project" value="UniProtKB-KW"/>
</dbReference>
<dbReference type="GO" id="GO:0004674">
    <property type="term" value="F:protein serine/threonine kinase activity"/>
    <property type="evidence" value="ECO:0007669"/>
    <property type="project" value="UniProtKB-KW"/>
</dbReference>
<sequence length="449" mass="51442">MSDEEDNPAAKFPRGKRFGEWVIIKKFDEGGFGQVYKVESTKQKGKVAALKAEPNSIEGGSTIKLETAIFRSMNESGEKPHIPVVYHAAKHTKYCYIVMTLLGENLKSLKLSCPNELMSPKTWSRLAVQCLYSVKLVHDHGYIHRDIKPNNFVMGHRDDYERARLVHILDFGLARSYAALRNGKWVARRARGTAEFRGTLRYCSPNVHEKKEQGRRDDLWSLFYVLIELHCKLPWQSIRDRSKVETMKMNISDKHLVQNFPPELRHIVPYLRTLDCYQRPDYSMFYNGLVALMKRLGTKPSDPYDWETKEQVAKILKHTKPAAWEDAAQFFKSDPINIHSPPLPSAGSNSMKVLPKPSMPKAVSPPREPEPIRQQFDRQETERQELERRNERQDESLRTPSTVVPTRTTTTTTSVSLRKHQDEVSAAVSGLVVAENREVAEKSRGTVAE</sequence>
<evidence type="ECO:0000256" key="2">
    <source>
        <dbReference type="ARBA" id="ARBA00022527"/>
    </source>
</evidence>
<organism evidence="10 11">
    <name type="scientific">Haemonchus contortus</name>
    <name type="common">Barber pole worm</name>
    <dbReference type="NCBI Taxonomy" id="6289"/>
    <lineage>
        <taxon>Eukaryota</taxon>
        <taxon>Metazoa</taxon>
        <taxon>Ecdysozoa</taxon>
        <taxon>Nematoda</taxon>
        <taxon>Chromadorea</taxon>
        <taxon>Rhabditida</taxon>
        <taxon>Rhabditina</taxon>
        <taxon>Rhabditomorpha</taxon>
        <taxon>Strongyloidea</taxon>
        <taxon>Trichostrongylidae</taxon>
        <taxon>Haemonchus</taxon>
    </lineage>
</organism>
<dbReference type="WBParaSite" id="HCON_00037060-00002">
    <property type="protein sequence ID" value="HCON_00037060-00002"/>
    <property type="gene ID" value="HCON_00037060"/>
</dbReference>
<dbReference type="Proteomes" id="UP000025227">
    <property type="component" value="Unplaced"/>
</dbReference>
<evidence type="ECO:0000256" key="8">
    <source>
        <dbReference type="SAM" id="MobiDB-lite"/>
    </source>
</evidence>
<keyword evidence="6" id="KW-0067">ATP-binding</keyword>
<name>A0A7I4Y1T6_HAECO</name>
<dbReference type="EC" id="2.7.11.1" evidence="1"/>
<evidence type="ECO:0000256" key="4">
    <source>
        <dbReference type="ARBA" id="ARBA00022741"/>
    </source>
</evidence>
<dbReference type="OrthoDB" id="5979581at2759"/>
<dbReference type="FunFam" id="1.10.510.10:FF:000883">
    <property type="entry name" value="Tau TuBulin Kinase"/>
    <property type="match status" value="1"/>
</dbReference>
<feature type="region of interest" description="Disordered" evidence="8">
    <location>
        <begin position="339"/>
        <end position="418"/>
    </location>
</feature>